<evidence type="ECO:0000256" key="4">
    <source>
        <dbReference type="SAM" id="Coils"/>
    </source>
</evidence>
<dbReference type="eggNOG" id="KOG0979">
    <property type="taxonomic scope" value="Eukaryota"/>
</dbReference>
<evidence type="ECO:0000256" key="2">
    <source>
        <dbReference type="ARBA" id="ARBA00018687"/>
    </source>
</evidence>
<evidence type="ECO:0000256" key="3">
    <source>
        <dbReference type="ARBA" id="ARBA00023054"/>
    </source>
</evidence>
<reference evidence="8 9" key="1">
    <citation type="journal article" date="2011" name="Science">
        <title>The ecoresponsive genome of Daphnia pulex.</title>
        <authorList>
            <person name="Colbourne J.K."/>
            <person name="Pfrender M.E."/>
            <person name="Gilbert D."/>
            <person name="Thomas W.K."/>
            <person name="Tucker A."/>
            <person name="Oakley T.H."/>
            <person name="Tokishita S."/>
            <person name="Aerts A."/>
            <person name="Arnold G.J."/>
            <person name="Basu M.K."/>
            <person name="Bauer D.J."/>
            <person name="Caceres C.E."/>
            <person name="Carmel L."/>
            <person name="Casola C."/>
            <person name="Choi J.H."/>
            <person name="Detter J.C."/>
            <person name="Dong Q."/>
            <person name="Dusheyko S."/>
            <person name="Eads B.D."/>
            <person name="Frohlich T."/>
            <person name="Geiler-Samerotte K.A."/>
            <person name="Gerlach D."/>
            <person name="Hatcher P."/>
            <person name="Jogdeo S."/>
            <person name="Krijgsveld J."/>
            <person name="Kriventseva E.V."/>
            <person name="Kultz D."/>
            <person name="Laforsch C."/>
            <person name="Lindquist E."/>
            <person name="Lopez J."/>
            <person name="Manak J.R."/>
            <person name="Muller J."/>
            <person name="Pangilinan J."/>
            <person name="Patwardhan R.P."/>
            <person name="Pitluck S."/>
            <person name="Pritham E.J."/>
            <person name="Rechtsteiner A."/>
            <person name="Rho M."/>
            <person name="Rogozin I.B."/>
            <person name="Sakarya O."/>
            <person name="Salamov A."/>
            <person name="Schaack S."/>
            <person name="Shapiro H."/>
            <person name="Shiga Y."/>
            <person name="Skalitzky C."/>
            <person name="Smith Z."/>
            <person name="Souvorov A."/>
            <person name="Sung W."/>
            <person name="Tang Z."/>
            <person name="Tsuchiya D."/>
            <person name="Tu H."/>
            <person name="Vos H."/>
            <person name="Wang M."/>
            <person name="Wolf Y.I."/>
            <person name="Yamagata H."/>
            <person name="Yamada T."/>
            <person name="Ye Y."/>
            <person name="Shaw J.R."/>
            <person name="Andrews J."/>
            <person name="Crease T.J."/>
            <person name="Tang H."/>
            <person name="Lucas S.M."/>
            <person name="Robertson H.M."/>
            <person name="Bork P."/>
            <person name="Koonin E.V."/>
            <person name="Zdobnov E.M."/>
            <person name="Grigoriev I.V."/>
            <person name="Lynch M."/>
            <person name="Boore J.L."/>
        </authorList>
    </citation>
    <scope>NUCLEOTIDE SEQUENCE [LARGE SCALE GENOMIC DNA]</scope>
</reference>
<feature type="domain" description="Zinc finger HIT" evidence="7">
    <location>
        <begin position="1111"/>
        <end position="1167"/>
    </location>
</feature>
<dbReference type="OMA" id="RFWTSQP"/>
<dbReference type="InterPro" id="IPR027417">
    <property type="entry name" value="P-loop_NTPase"/>
</dbReference>
<evidence type="ECO:0000259" key="6">
    <source>
        <dbReference type="Pfam" id="PF02463"/>
    </source>
</evidence>
<evidence type="ECO:0000256" key="1">
    <source>
        <dbReference type="ARBA" id="ARBA00010171"/>
    </source>
</evidence>
<dbReference type="Pfam" id="PF02463">
    <property type="entry name" value="SMC_N"/>
    <property type="match status" value="1"/>
</dbReference>
<accession>E9GW39</accession>
<dbReference type="Proteomes" id="UP000000305">
    <property type="component" value="Unassembled WGS sequence"/>
</dbReference>
<keyword evidence="9" id="KW-1185">Reference proteome</keyword>
<dbReference type="eggNOG" id="KOG2857">
    <property type="taxonomic scope" value="Eukaryota"/>
</dbReference>
<dbReference type="EMBL" id="GL732569">
    <property type="protein sequence ID" value="EFX76333.1"/>
    <property type="molecule type" value="Genomic_DNA"/>
</dbReference>
<name>E9GW39_DAPPU</name>
<feature type="domain" description="RecF/RecN/SMC N-terminal" evidence="6">
    <location>
        <begin position="20"/>
        <end position="1041"/>
    </location>
</feature>
<dbReference type="GO" id="GO:0005634">
    <property type="term" value="C:nucleus"/>
    <property type="evidence" value="ECO:0000318"/>
    <property type="project" value="GO_Central"/>
</dbReference>
<feature type="region of interest" description="Disordered" evidence="5">
    <location>
        <begin position="1182"/>
        <end position="1202"/>
    </location>
</feature>
<dbReference type="AlphaFoldDB" id="E9GW39"/>
<feature type="coiled-coil region" evidence="4">
    <location>
        <begin position="191"/>
        <end position="223"/>
    </location>
</feature>
<feature type="coiled-coil region" evidence="4">
    <location>
        <begin position="887"/>
        <end position="914"/>
    </location>
</feature>
<evidence type="ECO:0000313" key="9">
    <source>
        <dbReference type="Proteomes" id="UP000000305"/>
    </source>
</evidence>
<evidence type="ECO:0000256" key="5">
    <source>
        <dbReference type="SAM" id="MobiDB-lite"/>
    </source>
</evidence>
<dbReference type="KEGG" id="dpx:DAPPUDRAFT_226104"/>
<evidence type="ECO:0000313" key="8">
    <source>
        <dbReference type="EMBL" id="EFX76333.1"/>
    </source>
</evidence>
<dbReference type="Pfam" id="PF21373">
    <property type="entry name" value="ZNHIT3_C"/>
    <property type="match status" value="1"/>
</dbReference>
<dbReference type="GO" id="GO:0030915">
    <property type="term" value="C:Smc5-Smc6 complex"/>
    <property type="evidence" value="ECO:0000318"/>
    <property type="project" value="GO_Central"/>
</dbReference>
<sequence length="1244" mass="142650">MPPLSQTSSSENVAFTKGAIVRIHLKDFMTYNEVELIPGPNLNLILGPNGNGKSAIVSAICLGMAGKPSTIARASSLSGYVRHGASKAIINIELHNSEGQKFLVTREITLDNKSAWKYQGKPVSSTQIEDIIRKLNIQVDNLCQFLPQEQVQNFSRLKDKQLLIGTMKAVGKPELEEQFEQLNKMQGQLGSESLNQEKDELELKKLQEENKRWESDVKSFKERETLKVNVKNLEKKKVWLTFKEELSHFKNLKEKAIEIGKRYAKAASRFEPLEKTIVEKEKTVRDAEAAVKLKRDKFNQKTASMNQEMYRADAHKQKMESLASDFQAKKLAERKRLENENSFRQQILTLEKDLEALDEQEKNSSSELEDIDAKLNEIAPHETALAQRKHVLAEEMRRLRYEINEFQSKVKSIEDIDKNRLNLLRADRGLTPVYEAVIWLRENKNKFRAPIHEPPLISLSVKDTKMAKYVENSIGFNDMKAFYCENKDDMNDLMKILREDRHLPVNVVHSPRNDNEPLTSEFQPRMAISDLKDLGFHSFLRELFVGPEPVVRYLCKMYKVHNIPVGDQRAYENFGVIRNQYGSLFPTFFGGNQQIIVRGSRYSRNAITQMSDIRPSKFLDQTVDTCVLEQYYAKIAQLEQRLAQNKADEVKISQEEIVVNKAREDLVKQKRSIQGIQANRRVVVSRLERVRAQLIRSEKDAVDLVEEERNVKEKCGVNKVDFSFLDISSLWLQMCFYFFNFKIAVRALSKKLKEFSKLMDQLLVQDMEREALQIHLDILRVEIHTAKNQLAEEKEQIVTLKDEKDEADRMAEEAKLRAKKAQEDVYRCLRIRVKEELTEEVRAMFELLPNTIPEIDEAIGSATARIQLMGRADEQIVRDYAAREILIEQLAKKINNINSRATSMKDKIDKLKEKFLPPLLQLISHINHSFGRFYASMNCVGEVCLYTGEGENDDDFRNYGIKIRVKYRSSEPLLDLSGTHHSGGERAVATALYMLAMQELTQVPFRCVDEINQGMDPINERRVFDLLVETACRETSAQYFLLTPKLLPGLDYSPNMKIHFVQNGDCSLLCFKAHKESPCEKPSSTPSENLAGECLPLTYKFPTTDTVPIEKLQALVQSDELKECLSNPHVRDILKSLVQSQTPEASITEAMKEPIFLELAHACLKIVEPEKFQQELGRYKWSSGQPSKRVEGRNSSKRGRLSELVTPASARVSILPSRKGAPPNDKRNLLFLSEMPSECDFVLC</sequence>
<dbReference type="InterPro" id="IPR048371">
    <property type="entry name" value="ZNHIT3_C"/>
</dbReference>
<evidence type="ECO:0000259" key="7">
    <source>
        <dbReference type="Pfam" id="PF21373"/>
    </source>
</evidence>
<feature type="coiled-coil region" evidence="4">
    <location>
        <begin position="340"/>
        <end position="416"/>
    </location>
</feature>
<dbReference type="GO" id="GO:0003697">
    <property type="term" value="F:single-stranded DNA binding"/>
    <property type="evidence" value="ECO:0000318"/>
    <property type="project" value="GO_Central"/>
</dbReference>
<gene>
    <name evidence="8" type="ORF">DAPPUDRAFT_226104</name>
</gene>
<feature type="coiled-coil region" evidence="4">
    <location>
        <begin position="628"/>
        <end position="707"/>
    </location>
</feature>
<dbReference type="PANTHER" id="PTHR45916:SF1">
    <property type="entry name" value="STRUCTURAL MAINTENANCE OF CHROMOSOMES PROTEIN 5"/>
    <property type="match status" value="1"/>
</dbReference>
<dbReference type="STRING" id="6669.E9GW39"/>
<dbReference type="GO" id="GO:0000724">
    <property type="term" value="P:double-strand break repair via homologous recombination"/>
    <property type="evidence" value="ECO:0000318"/>
    <property type="project" value="GO_Central"/>
</dbReference>
<dbReference type="FunCoup" id="E9GW39">
    <property type="interactions" value="1995"/>
</dbReference>
<organism evidence="8 9">
    <name type="scientific">Daphnia pulex</name>
    <name type="common">Water flea</name>
    <dbReference type="NCBI Taxonomy" id="6669"/>
    <lineage>
        <taxon>Eukaryota</taxon>
        <taxon>Metazoa</taxon>
        <taxon>Ecdysozoa</taxon>
        <taxon>Arthropoda</taxon>
        <taxon>Crustacea</taxon>
        <taxon>Branchiopoda</taxon>
        <taxon>Diplostraca</taxon>
        <taxon>Cladocera</taxon>
        <taxon>Anomopoda</taxon>
        <taxon>Daphniidae</taxon>
        <taxon>Daphnia</taxon>
    </lineage>
</organism>
<feature type="coiled-coil region" evidence="4">
    <location>
        <begin position="745"/>
        <end position="824"/>
    </location>
</feature>
<dbReference type="PANTHER" id="PTHR45916">
    <property type="entry name" value="STRUCTURAL MAINTENANCE OF CHROMOSOMES PROTEIN 5"/>
    <property type="match status" value="1"/>
</dbReference>
<dbReference type="InterPro" id="IPR003395">
    <property type="entry name" value="RecF/RecN/SMC_N"/>
</dbReference>
<dbReference type="PhylomeDB" id="E9GW39"/>
<proteinExistence type="inferred from homology"/>
<dbReference type="SUPFAM" id="SSF52540">
    <property type="entry name" value="P-loop containing nucleoside triphosphate hydrolases"/>
    <property type="match status" value="1"/>
</dbReference>
<dbReference type="HOGENOM" id="CLU_004969_1_0_1"/>
<keyword evidence="3 4" id="KW-0175">Coiled coil</keyword>
<dbReference type="OrthoDB" id="10254973at2759"/>
<dbReference type="InParanoid" id="E9GW39"/>
<dbReference type="Gene3D" id="3.40.50.300">
    <property type="entry name" value="P-loop containing nucleotide triphosphate hydrolases"/>
    <property type="match status" value="2"/>
</dbReference>
<comment type="similarity">
    <text evidence="1">Belongs to the SMC family. SMC5 subfamily.</text>
</comment>
<protein>
    <recommendedName>
        <fullName evidence="2">Structural maintenance of chromosomes protein 5</fullName>
    </recommendedName>
</protein>